<keyword evidence="2" id="KW-1185">Reference proteome</keyword>
<dbReference type="Proteomes" id="UP001168552">
    <property type="component" value="Unassembled WGS sequence"/>
</dbReference>
<evidence type="ECO:0000313" key="1">
    <source>
        <dbReference type="EMBL" id="MDN4165654.1"/>
    </source>
</evidence>
<dbReference type="RefSeq" id="WP_320004184.1">
    <property type="nucleotide sequence ID" value="NZ_JAUHJS010000004.1"/>
</dbReference>
<sequence>MKHFAEQLLENTYDSKIAESRIRLETQSEKIISIKLRPVRTNEKDEYENAYSSSYDYKEFREHLNNNKEDFQSLDSNYSSIILTTKYGEKIIYIEHESGPELIFDYSLKAIQFIATIGELILLIVEIMKRNDDKMHKKVVGKNRIEAITIEERKKGKKVKVTKIIRIEGEEKIDLNKKEILKLLKKLK</sequence>
<protein>
    <submittedName>
        <fullName evidence="1">Uncharacterized protein</fullName>
    </submittedName>
</protein>
<organism evidence="1 2">
    <name type="scientific">Shiella aurantiaca</name>
    <dbReference type="NCBI Taxonomy" id="3058365"/>
    <lineage>
        <taxon>Bacteria</taxon>
        <taxon>Pseudomonadati</taxon>
        <taxon>Bacteroidota</taxon>
        <taxon>Cytophagia</taxon>
        <taxon>Cytophagales</taxon>
        <taxon>Shiellaceae</taxon>
        <taxon>Shiella</taxon>
    </lineage>
</organism>
<dbReference type="EMBL" id="JAUHJS010000004">
    <property type="protein sequence ID" value="MDN4165654.1"/>
    <property type="molecule type" value="Genomic_DNA"/>
</dbReference>
<reference evidence="1" key="1">
    <citation type="submission" date="2023-06" db="EMBL/GenBank/DDBJ databases">
        <title>Cytophagales bacterium Strain LB-30, isolated from soil.</title>
        <authorList>
            <person name="Liu B."/>
        </authorList>
    </citation>
    <scope>NUCLEOTIDE SEQUENCE</scope>
    <source>
        <strain evidence="1">LB-30</strain>
    </source>
</reference>
<gene>
    <name evidence="1" type="ORF">QWY31_09080</name>
</gene>
<proteinExistence type="predicted"/>
<evidence type="ECO:0000313" key="2">
    <source>
        <dbReference type="Proteomes" id="UP001168552"/>
    </source>
</evidence>
<accession>A0ABT8F5Y0</accession>
<name>A0ABT8F5Y0_9BACT</name>
<comment type="caution">
    <text evidence="1">The sequence shown here is derived from an EMBL/GenBank/DDBJ whole genome shotgun (WGS) entry which is preliminary data.</text>
</comment>